<evidence type="ECO:0000313" key="1">
    <source>
        <dbReference type="EMBL" id="MBE1605273.1"/>
    </source>
</evidence>
<protein>
    <submittedName>
        <fullName evidence="1">Uncharacterized protein</fullName>
    </submittedName>
</protein>
<evidence type="ECO:0000313" key="2">
    <source>
        <dbReference type="Proteomes" id="UP000638648"/>
    </source>
</evidence>
<organism evidence="1 2">
    <name type="scientific">Actinopolymorpha pittospori</name>
    <dbReference type="NCBI Taxonomy" id="648752"/>
    <lineage>
        <taxon>Bacteria</taxon>
        <taxon>Bacillati</taxon>
        <taxon>Actinomycetota</taxon>
        <taxon>Actinomycetes</taxon>
        <taxon>Propionibacteriales</taxon>
        <taxon>Actinopolymorphaceae</taxon>
        <taxon>Actinopolymorpha</taxon>
    </lineage>
</organism>
<sequence length="142" mass="15685">MATVRMARALAKEAIRRATGAERERTALTPDEANAQFREEVAKLEFPPDWSQPHEPFPRVAVDGAGIMYGPGTGADQARLLWRCAWYRVLLEADSEVERLAVFERLARVPEAINHPGIVEAKAGDLSVLARFVELNCPACAD</sequence>
<gene>
    <name evidence="1" type="ORF">HEB94_002121</name>
</gene>
<keyword evidence="2" id="KW-1185">Reference proteome</keyword>
<proteinExistence type="predicted"/>
<comment type="caution">
    <text evidence="1">The sequence shown here is derived from an EMBL/GenBank/DDBJ whole genome shotgun (WGS) entry which is preliminary data.</text>
</comment>
<reference evidence="1" key="1">
    <citation type="submission" date="2020-10" db="EMBL/GenBank/DDBJ databases">
        <title>Sequencing the genomes of 1000 actinobacteria strains.</title>
        <authorList>
            <person name="Klenk H.-P."/>
        </authorList>
    </citation>
    <scope>NUCLEOTIDE SEQUENCE</scope>
    <source>
        <strain evidence="1">DSM 45354</strain>
    </source>
</reference>
<dbReference type="RefSeq" id="WP_192749638.1">
    <property type="nucleotide sequence ID" value="NZ_BAABJL010000133.1"/>
</dbReference>
<dbReference type="EMBL" id="JADBEM010000001">
    <property type="protein sequence ID" value="MBE1605273.1"/>
    <property type="molecule type" value="Genomic_DNA"/>
</dbReference>
<name>A0A927MU30_9ACTN</name>
<dbReference type="AlphaFoldDB" id="A0A927MU30"/>
<dbReference type="Proteomes" id="UP000638648">
    <property type="component" value="Unassembled WGS sequence"/>
</dbReference>
<accession>A0A927MU30</accession>